<evidence type="ECO:0000313" key="8">
    <source>
        <dbReference type="EMBL" id="MDP0588103.1"/>
    </source>
</evidence>
<evidence type="ECO:0000256" key="1">
    <source>
        <dbReference type="ARBA" id="ARBA00005791"/>
    </source>
</evidence>
<feature type="chain" id="PRO_5041725640" evidence="6">
    <location>
        <begin position="23"/>
        <end position="341"/>
    </location>
</feature>
<dbReference type="Pfam" id="PF13462">
    <property type="entry name" value="Thioredoxin_4"/>
    <property type="match status" value="1"/>
</dbReference>
<feature type="domain" description="Thioredoxin-like fold" evidence="7">
    <location>
        <begin position="174"/>
        <end position="333"/>
    </location>
</feature>
<keyword evidence="9" id="KW-1185">Reference proteome</keyword>
<dbReference type="SUPFAM" id="SSF52833">
    <property type="entry name" value="Thioredoxin-like"/>
    <property type="match status" value="1"/>
</dbReference>
<comment type="similarity">
    <text evidence="1">Belongs to the thioredoxin family. DsbA subfamily.</text>
</comment>
<proteinExistence type="inferred from homology"/>
<evidence type="ECO:0000256" key="4">
    <source>
        <dbReference type="ARBA" id="ARBA00023157"/>
    </source>
</evidence>
<dbReference type="PANTHER" id="PTHR13887">
    <property type="entry name" value="GLUTATHIONE S-TRANSFERASE KAPPA"/>
    <property type="match status" value="1"/>
</dbReference>
<dbReference type="PANTHER" id="PTHR13887:SF14">
    <property type="entry name" value="DISULFIDE BOND FORMATION PROTEIN D"/>
    <property type="match status" value="1"/>
</dbReference>
<reference evidence="8 9" key="1">
    <citation type="journal article" date="2023" name="bioRxiv">
        <title>An intranuclear bacterial parasite of deep-sea mussels expresses apoptosis inhibitors acquired from its host.</title>
        <authorList>
            <person name="Gonzalez Porras M.A."/>
            <person name="Assie A."/>
            <person name="Tietjen M."/>
            <person name="Violette M."/>
            <person name="Kleiner M."/>
            <person name="Gruber-Vodicka H."/>
            <person name="Dubilier N."/>
            <person name="Leisch N."/>
        </authorList>
    </citation>
    <scope>NUCLEOTIDE SEQUENCE [LARGE SCALE GENOMIC DNA]</scope>
    <source>
        <strain evidence="8">IAP13</strain>
    </source>
</reference>
<dbReference type="AlphaFoldDB" id="A0AA90SWY0"/>
<dbReference type="GO" id="GO:0016491">
    <property type="term" value="F:oxidoreductase activity"/>
    <property type="evidence" value="ECO:0007669"/>
    <property type="project" value="UniProtKB-KW"/>
</dbReference>
<dbReference type="Gene3D" id="3.40.30.10">
    <property type="entry name" value="Glutaredoxin"/>
    <property type="match status" value="1"/>
</dbReference>
<dbReference type="EMBL" id="JASXSV010000002">
    <property type="protein sequence ID" value="MDP0588103.1"/>
    <property type="molecule type" value="Genomic_DNA"/>
</dbReference>
<keyword evidence="5" id="KW-0676">Redox-active center</keyword>
<keyword evidence="3" id="KW-0560">Oxidoreductase</keyword>
<dbReference type="InterPro" id="IPR036249">
    <property type="entry name" value="Thioredoxin-like_sf"/>
</dbReference>
<protein>
    <submittedName>
        <fullName evidence="8">Thioredoxin domain-containing protein</fullName>
    </submittedName>
</protein>
<organism evidence="8 9">
    <name type="scientific">Candidatus Endonucleibacter bathymodioli</name>
    <dbReference type="NCBI Taxonomy" id="539814"/>
    <lineage>
        <taxon>Bacteria</taxon>
        <taxon>Pseudomonadati</taxon>
        <taxon>Pseudomonadota</taxon>
        <taxon>Gammaproteobacteria</taxon>
        <taxon>Oceanospirillales</taxon>
        <taxon>Endozoicomonadaceae</taxon>
        <taxon>Candidatus Endonucleibacter</taxon>
    </lineage>
</organism>
<comment type="caution">
    <text evidence="8">The sequence shown here is derived from an EMBL/GenBank/DDBJ whole genome shotgun (WGS) entry which is preliminary data.</text>
</comment>
<gene>
    <name evidence="8" type="ORF">QS748_02395</name>
</gene>
<evidence type="ECO:0000256" key="6">
    <source>
        <dbReference type="SAM" id="SignalP"/>
    </source>
</evidence>
<dbReference type="Proteomes" id="UP001178148">
    <property type="component" value="Unassembled WGS sequence"/>
</dbReference>
<accession>A0AA90SWY0</accession>
<feature type="signal peptide" evidence="6">
    <location>
        <begin position="1"/>
        <end position="22"/>
    </location>
</feature>
<dbReference type="InterPro" id="IPR012336">
    <property type="entry name" value="Thioredoxin-like_fold"/>
</dbReference>
<keyword evidence="4" id="KW-1015">Disulfide bond</keyword>
<evidence type="ECO:0000313" key="9">
    <source>
        <dbReference type="Proteomes" id="UP001178148"/>
    </source>
</evidence>
<sequence length="341" mass="38301">MSYKRLLAVATLISLVPATLLAEKMSVPLFSLDGKEYLLEDIDSKLQHTYRKAEAKAQKKKAKVVKQAMLHAYFATIAEKNKTTIDEVSLSLVPATAADDKQIQKFYDDNKEKIGAPLKEVIPLIKARLEVTSRQMKAELLIEELINNGRFVSFLPAPVAPVLKMDLTPFPSKGKESAPIKLVELADYRCPHCVTAKKVVDDIIKEFPDQVQFFYVDYPVLDRGMPGISTYVSHGAYCAGNQGKYWPFHDKSYRMGSRLSKSSPLTIAKELGLDQDKFTACMATKDESSFGTYVQKAIDLAQMLGVSSTPSFFINGQAQEFQNLEKDLKKEIERRLKNMKK</sequence>
<evidence type="ECO:0000256" key="2">
    <source>
        <dbReference type="ARBA" id="ARBA00022729"/>
    </source>
</evidence>
<evidence type="ECO:0000256" key="5">
    <source>
        <dbReference type="ARBA" id="ARBA00023284"/>
    </source>
</evidence>
<evidence type="ECO:0000256" key="3">
    <source>
        <dbReference type="ARBA" id="ARBA00023002"/>
    </source>
</evidence>
<name>A0AA90SWY0_9GAMM</name>
<evidence type="ECO:0000259" key="7">
    <source>
        <dbReference type="Pfam" id="PF13462"/>
    </source>
</evidence>
<keyword evidence="2 6" id="KW-0732">Signal</keyword>